<dbReference type="EMBL" id="JSZA02000188">
    <property type="protein sequence ID" value="TGO02209.1"/>
    <property type="molecule type" value="Genomic_DNA"/>
</dbReference>
<dbReference type="Gene3D" id="3.40.50.300">
    <property type="entry name" value="P-loop containing nucleotide triphosphate hydrolases"/>
    <property type="match status" value="1"/>
</dbReference>
<keyword evidence="5" id="KW-1185">Reference proteome</keyword>
<reference evidence="4 5" key="1">
    <citation type="journal article" date="2016" name="Front. Microbiol.">
        <title>Single-Cell (Meta-)Genomics of a Dimorphic Candidatus Thiomargarita nelsonii Reveals Genomic Plasticity.</title>
        <authorList>
            <person name="Flood B.E."/>
            <person name="Fliss P."/>
            <person name="Jones D.S."/>
            <person name="Dick G.J."/>
            <person name="Jain S."/>
            <person name="Kaster A.K."/>
            <person name="Winkel M."/>
            <person name="Mussmann M."/>
            <person name="Bailey J."/>
        </authorList>
    </citation>
    <scope>NUCLEOTIDE SEQUENCE [LARGE SCALE GENOMIC DNA]</scope>
    <source>
        <strain evidence="4">Hydrate Ridge</strain>
    </source>
</reference>
<proteinExistence type="predicted"/>
<dbReference type="InterPro" id="IPR003593">
    <property type="entry name" value="AAA+_ATPase"/>
</dbReference>
<evidence type="ECO:0000313" key="5">
    <source>
        <dbReference type="Proteomes" id="UP000030428"/>
    </source>
</evidence>
<name>A0A4E0QLL0_9GAMM</name>
<dbReference type="InterPro" id="IPR027417">
    <property type="entry name" value="P-loop_NTPase"/>
</dbReference>
<sequence length="350" mass="39958">MVKREQPTLLTWHSHRAGDEVLQNALQSLAQEHKVYIRRVLYLIQPQHKNLAKPKIAADIEFNKLILPIDDPTAHLEIYEAVRDKVLPKIINYLPLHINISPGTPAMHTVWLILHAGGAFPNNTILWSSQYDHKTKITRIDRMNFPINTYLAEIRLQASKQPEIAQYDAEYRSPARQNSLLQLSRYARLLGAPLLIIGERGIGKTRLVETHVTRLKQKKKLITVACGTLDSDSGLAESMLFGHIKGAFTGANKDRAGLLKEADGGILFLDEIQDLPKPLQRKLVRIFQDRKHRYRPVGSDKEQETDIEIVCASNRPLDELRKILDADLFDRLSHLIIEIPPLRDCREDLE</sequence>
<dbReference type="SMART" id="SM00382">
    <property type="entry name" value="AAA"/>
    <property type="match status" value="1"/>
</dbReference>
<dbReference type="InterPro" id="IPR025943">
    <property type="entry name" value="Sigma_54_int_dom_ATP-bd_2"/>
</dbReference>
<accession>A0A4E0QLL0</accession>
<dbReference type="PROSITE" id="PS00676">
    <property type="entry name" value="SIGMA54_INTERACT_2"/>
    <property type="match status" value="1"/>
</dbReference>
<protein>
    <recommendedName>
        <fullName evidence="3">Sigma-54 factor interaction domain-containing protein</fullName>
    </recommendedName>
</protein>
<evidence type="ECO:0000313" key="4">
    <source>
        <dbReference type="EMBL" id="TGO02209.1"/>
    </source>
</evidence>
<dbReference type="InterPro" id="IPR002078">
    <property type="entry name" value="Sigma_54_int"/>
</dbReference>
<keyword evidence="1" id="KW-0547">Nucleotide-binding</keyword>
<gene>
    <name evidence="4" type="ORF">PN36_28595</name>
</gene>
<dbReference type="PROSITE" id="PS50045">
    <property type="entry name" value="SIGMA54_INTERACT_4"/>
    <property type="match status" value="1"/>
</dbReference>
<dbReference type="GO" id="GO:0006355">
    <property type="term" value="P:regulation of DNA-templated transcription"/>
    <property type="evidence" value="ECO:0007669"/>
    <property type="project" value="InterPro"/>
</dbReference>
<dbReference type="PANTHER" id="PTHR32071">
    <property type="entry name" value="TRANSCRIPTIONAL REGULATORY PROTEIN"/>
    <property type="match status" value="1"/>
</dbReference>
<feature type="domain" description="Sigma-54 factor interaction" evidence="3">
    <location>
        <begin position="172"/>
        <end position="350"/>
    </location>
</feature>
<dbReference type="Proteomes" id="UP000030428">
    <property type="component" value="Unassembled WGS sequence"/>
</dbReference>
<keyword evidence="2" id="KW-0067">ATP-binding</keyword>
<dbReference type="AlphaFoldDB" id="A0A4E0QLL0"/>
<dbReference type="Pfam" id="PF00158">
    <property type="entry name" value="Sigma54_activat"/>
    <property type="match status" value="1"/>
</dbReference>
<evidence type="ECO:0000256" key="1">
    <source>
        <dbReference type="ARBA" id="ARBA00022741"/>
    </source>
</evidence>
<evidence type="ECO:0000256" key="2">
    <source>
        <dbReference type="ARBA" id="ARBA00022840"/>
    </source>
</evidence>
<dbReference type="PANTHER" id="PTHR32071:SF14">
    <property type="entry name" value="TRANSCRIPTIONAL REGULATORY PROTEIN RTCR"/>
    <property type="match status" value="1"/>
</dbReference>
<comment type="caution">
    <text evidence="4">The sequence shown here is derived from an EMBL/GenBank/DDBJ whole genome shotgun (WGS) entry which is preliminary data.</text>
</comment>
<dbReference type="CDD" id="cd00009">
    <property type="entry name" value="AAA"/>
    <property type="match status" value="1"/>
</dbReference>
<organism evidence="4 5">
    <name type="scientific">Candidatus Thiomargarita nelsonii</name>
    <dbReference type="NCBI Taxonomy" id="1003181"/>
    <lineage>
        <taxon>Bacteria</taxon>
        <taxon>Pseudomonadati</taxon>
        <taxon>Pseudomonadota</taxon>
        <taxon>Gammaproteobacteria</taxon>
        <taxon>Thiotrichales</taxon>
        <taxon>Thiotrichaceae</taxon>
        <taxon>Thiomargarita</taxon>
    </lineage>
</organism>
<feature type="non-terminal residue" evidence="4">
    <location>
        <position position="350"/>
    </location>
</feature>
<dbReference type="GO" id="GO:0005524">
    <property type="term" value="F:ATP binding"/>
    <property type="evidence" value="ECO:0007669"/>
    <property type="project" value="UniProtKB-KW"/>
</dbReference>
<dbReference type="SUPFAM" id="SSF52540">
    <property type="entry name" value="P-loop containing nucleoside triphosphate hydrolases"/>
    <property type="match status" value="1"/>
</dbReference>
<evidence type="ECO:0000259" key="3">
    <source>
        <dbReference type="PROSITE" id="PS50045"/>
    </source>
</evidence>